<dbReference type="Pfam" id="PF07702">
    <property type="entry name" value="UTRA"/>
    <property type="match status" value="1"/>
</dbReference>
<dbReference type="InterPro" id="IPR028978">
    <property type="entry name" value="Chorismate_lyase_/UTRA_dom_sf"/>
</dbReference>
<evidence type="ECO:0000313" key="3">
    <source>
        <dbReference type="Proteomes" id="UP000315889"/>
    </source>
</evidence>
<feature type="domain" description="UbiC transcription regulator-associated" evidence="1">
    <location>
        <begin position="1"/>
        <end position="130"/>
    </location>
</feature>
<dbReference type="SMART" id="SM00866">
    <property type="entry name" value="UTRA"/>
    <property type="match status" value="1"/>
</dbReference>
<dbReference type="GO" id="GO:0006355">
    <property type="term" value="P:regulation of DNA-templated transcription"/>
    <property type="evidence" value="ECO:0007669"/>
    <property type="project" value="InterPro"/>
</dbReference>
<organism evidence="2 3">
    <name type="scientific">SAR92 clade bacterium</name>
    <dbReference type="NCBI Taxonomy" id="2315479"/>
    <lineage>
        <taxon>Bacteria</taxon>
        <taxon>Pseudomonadati</taxon>
        <taxon>Pseudomonadota</taxon>
        <taxon>Gammaproteobacteria</taxon>
        <taxon>Cellvibrionales</taxon>
        <taxon>Porticoccaceae</taxon>
        <taxon>SAR92 clade</taxon>
    </lineage>
</organism>
<protein>
    <submittedName>
        <fullName evidence="2">UTRA domain-containing protein</fullName>
    </submittedName>
</protein>
<dbReference type="Gene3D" id="3.40.1410.10">
    <property type="entry name" value="Chorismate lyase-like"/>
    <property type="match status" value="1"/>
</dbReference>
<dbReference type="InterPro" id="IPR011663">
    <property type="entry name" value="UTRA"/>
</dbReference>
<accession>A0A520MB42</accession>
<dbReference type="Proteomes" id="UP000315889">
    <property type="component" value="Unassembled WGS sequence"/>
</dbReference>
<evidence type="ECO:0000259" key="1">
    <source>
        <dbReference type="SMART" id="SM00866"/>
    </source>
</evidence>
<sequence>HQNVVTKLKVPPKSVRAKLQTSESQEALFLQTIHLADNSPYAYEERWVNVEAVPEILDAPLDEISVNEWLVRTVPFSSGDVIFSAENADQRVAGALDCQIGDALFVLDRTTWVGEKFITTIKLYYRSGYQLYSSL</sequence>
<feature type="non-terminal residue" evidence="2">
    <location>
        <position position="1"/>
    </location>
</feature>
<name>A0A520MB42_9GAMM</name>
<dbReference type="SUPFAM" id="SSF64288">
    <property type="entry name" value="Chorismate lyase-like"/>
    <property type="match status" value="1"/>
</dbReference>
<dbReference type="GO" id="GO:0003677">
    <property type="term" value="F:DNA binding"/>
    <property type="evidence" value="ECO:0007669"/>
    <property type="project" value="InterPro"/>
</dbReference>
<evidence type="ECO:0000313" key="2">
    <source>
        <dbReference type="EMBL" id="RZO18454.1"/>
    </source>
</evidence>
<gene>
    <name evidence="2" type="ORF">EVB03_09910</name>
</gene>
<dbReference type="EMBL" id="SHBP01000030">
    <property type="protein sequence ID" value="RZO18454.1"/>
    <property type="molecule type" value="Genomic_DNA"/>
</dbReference>
<proteinExistence type="predicted"/>
<comment type="caution">
    <text evidence="2">The sequence shown here is derived from an EMBL/GenBank/DDBJ whole genome shotgun (WGS) entry which is preliminary data.</text>
</comment>
<reference evidence="2 3" key="1">
    <citation type="submission" date="2019-02" db="EMBL/GenBank/DDBJ databases">
        <title>Prokaryotic population dynamics and viral predation in marine succession experiment using metagenomics: the confinement effect.</title>
        <authorList>
            <person name="Haro-Moreno J.M."/>
            <person name="Rodriguez-Valera F."/>
            <person name="Lopez-Perez M."/>
        </authorList>
    </citation>
    <scope>NUCLEOTIDE SEQUENCE [LARGE SCALE GENOMIC DNA]</scope>
    <source>
        <strain evidence="2">MED-G170</strain>
    </source>
</reference>
<dbReference type="AlphaFoldDB" id="A0A520MB42"/>